<feature type="domain" description="SsuA/THI5-like" evidence="6">
    <location>
        <begin position="60"/>
        <end position="262"/>
    </location>
</feature>
<evidence type="ECO:0000256" key="4">
    <source>
        <dbReference type="ARBA" id="ARBA00022729"/>
    </source>
</evidence>
<proteinExistence type="inferred from homology"/>
<evidence type="ECO:0000313" key="8">
    <source>
        <dbReference type="Proteomes" id="UP000062833"/>
    </source>
</evidence>
<evidence type="ECO:0000256" key="3">
    <source>
        <dbReference type="ARBA" id="ARBA00022448"/>
    </source>
</evidence>
<evidence type="ECO:0000259" key="6">
    <source>
        <dbReference type="Pfam" id="PF09084"/>
    </source>
</evidence>
<dbReference type="PATRIC" id="fig|656366.3.peg.1319"/>
<gene>
    <name evidence="7" type="ORF">AOC05_06170</name>
</gene>
<name>A0A0M3UFW0_9MICC</name>
<dbReference type="Proteomes" id="UP000062833">
    <property type="component" value="Chromosome"/>
</dbReference>
<dbReference type="InterPro" id="IPR015168">
    <property type="entry name" value="SsuA/THI5"/>
</dbReference>
<reference evidence="8" key="1">
    <citation type="submission" date="2015-09" db="EMBL/GenBank/DDBJ databases">
        <title>Complete genome of Arthrobacter alpinus strain R3.8.</title>
        <authorList>
            <person name="See-Too W.S."/>
            <person name="Chan K.G."/>
        </authorList>
    </citation>
    <scope>NUCLEOTIDE SEQUENCE [LARGE SCALE GENOMIC DNA]</scope>
    <source>
        <strain evidence="8">R3.8</strain>
    </source>
</reference>
<dbReference type="InterPro" id="IPR006311">
    <property type="entry name" value="TAT_signal"/>
</dbReference>
<evidence type="ECO:0000256" key="1">
    <source>
        <dbReference type="ARBA" id="ARBA00004418"/>
    </source>
</evidence>
<dbReference type="AlphaFoldDB" id="A0A0M3UFW0"/>
<keyword evidence="8" id="KW-1185">Reference proteome</keyword>
<dbReference type="EMBL" id="CP012677">
    <property type="protein sequence ID" value="ALE92015.1"/>
    <property type="molecule type" value="Genomic_DNA"/>
</dbReference>
<dbReference type="RefSeq" id="WP_062006482.1">
    <property type="nucleotide sequence ID" value="NZ_CP012677.1"/>
</dbReference>
<dbReference type="GO" id="GO:0016020">
    <property type="term" value="C:membrane"/>
    <property type="evidence" value="ECO:0007669"/>
    <property type="project" value="InterPro"/>
</dbReference>
<dbReference type="GO" id="GO:0042597">
    <property type="term" value="C:periplasmic space"/>
    <property type="evidence" value="ECO:0007669"/>
    <property type="project" value="UniProtKB-SubCell"/>
</dbReference>
<dbReference type="PANTHER" id="PTHR30024">
    <property type="entry name" value="ALIPHATIC SULFONATES-BINDING PROTEIN-RELATED"/>
    <property type="match status" value="1"/>
</dbReference>
<dbReference type="PROSITE" id="PS51257">
    <property type="entry name" value="PROKAR_LIPOPROTEIN"/>
    <property type="match status" value="1"/>
</dbReference>
<accession>A0A0M3UFW0</accession>
<dbReference type="InterPro" id="IPR010067">
    <property type="entry name" value="ABC_SsuA_sub-bd"/>
</dbReference>
<dbReference type="OrthoDB" id="7374754at2"/>
<organism evidence="7 8">
    <name type="scientific">Arthrobacter alpinus</name>
    <dbReference type="NCBI Taxonomy" id="656366"/>
    <lineage>
        <taxon>Bacteria</taxon>
        <taxon>Bacillati</taxon>
        <taxon>Actinomycetota</taxon>
        <taxon>Actinomycetes</taxon>
        <taxon>Micrococcales</taxon>
        <taxon>Micrococcaceae</taxon>
        <taxon>Arthrobacter</taxon>
    </lineage>
</organism>
<keyword evidence="4 5" id="KW-0732">Signal</keyword>
<evidence type="ECO:0000256" key="5">
    <source>
        <dbReference type="SAM" id="SignalP"/>
    </source>
</evidence>
<keyword evidence="3" id="KW-0813">Transport</keyword>
<dbReference type="SUPFAM" id="SSF53850">
    <property type="entry name" value="Periplasmic binding protein-like II"/>
    <property type="match status" value="1"/>
</dbReference>
<dbReference type="KEGG" id="aaq:AOC05_06170"/>
<evidence type="ECO:0000256" key="2">
    <source>
        <dbReference type="ARBA" id="ARBA00010742"/>
    </source>
</evidence>
<protein>
    <submittedName>
        <fullName evidence="7">Bicyclomycin resistance protein</fullName>
    </submittedName>
</protein>
<dbReference type="GO" id="GO:0042626">
    <property type="term" value="F:ATPase-coupled transmembrane transporter activity"/>
    <property type="evidence" value="ECO:0007669"/>
    <property type="project" value="InterPro"/>
</dbReference>
<dbReference type="NCBIfam" id="TIGR01728">
    <property type="entry name" value="SsuA_fam"/>
    <property type="match status" value="1"/>
</dbReference>
<feature type="signal peptide" evidence="5">
    <location>
        <begin position="1"/>
        <end position="24"/>
    </location>
</feature>
<feature type="chain" id="PRO_5038596326" evidence="5">
    <location>
        <begin position="25"/>
        <end position="341"/>
    </location>
</feature>
<dbReference type="PROSITE" id="PS51318">
    <property type="entry name" value="TAT"/>
    <property type="match status" value="1"/>
</dbReference>
<evidence type="ECO:0000313" key="7">
    <source>
        <dbReference type="EMBL" id="ALE92015.1"/>
    </source>
</evidence>
<dbReference type="Gene3D" id="3.40.190.10">
    <property type="entry name" value="Periplasmic binding protein-like II"/>
    <property type="match status" value="2"/>
</dbReference>
<sequence length="341" mass="36323">MSTNLSRRNVLQLSMGAAAISLLAACGAKTEDSAANAPAAKNPVEIKVGYIADYNGAALMAVADQEGYWAKAGLSPKYLPFTNGPLAIQALGTDNIDVAYIGSGALWLPASGKAEIWAVNSVSNADRIIAQPGIKSLADLKGKKIAIPTGTSGDQLFSLALKKDGLTRADFEVLAMEPPAIVAAFASKQIDGAALWYPLIDSAKKGSPDLVELYSNEDFIDELTFPSTFVAGPGRAAKDKELATSFISVIKSSNDYRHANQDSTIALTAKFLKLKEEDMKAQAGVAKIFTTKELEELASKGTVYTWLNALQEQFKAAEKIKEVVDPKTFFNSELYVSTSKA</sequence>
<comment type="similarity">
    <text evidence="2">Belongs to the bacterial solute-binding protein SsuA/TauA family.</text>
</comment>
<comment type="subcellular location">
    <subcellularLocation>
        <location evidence="1">Periplasm</location>
    </subcellularLocation>
</comment>
<dbReference type="PANTHER" id="PTHR30024:SF47">
    <property type="entry name" value="TAURINE-BINDING PERIPLASMIC PROTEIN"/>
    <property type="match status" value="1"/>
</dbReference>
<dbReference type="Pfam" id="PF09084">
    <property type="entry name" value="NMT1"/>
    <property type="match status" value="1"/>
</dbReference>